<dbReference type="Proteomes" id="UP001221009">
    <property type="component" value="Chromosome"/>
</dbReference>
<name>A0AAX3QWQ3_PARDI</name>
<reference evidence="1" key="1">
    <citation type="submission" date="2023-03" db="EMBL/GenBank/DDBJ databases">
        <title>Parabacteroides distasonis, a bacteria resistant against UC.</title>
        <authorList>
            <person name="Dai W."/>
        </authorList>
    </citation>
    <scope>NUCLEOTIDE SEQUENCE</scope>
    <source>
        <strain evidence="1">F1-28</strain>
    </source>
</reference>
<dbReference type="EMBL" id="CP120353">
    <property type="protein sequence ID" value="WET65465.1"/>
    <property type="molecule type" value="Genomic_DNA"/>
</dbReference>
<dbReference type="RefSeq" id="WP_122135316.1">
    <property type="nucleotide sequence ID" value="NZ_CP120353.1"/>
</dbReference>
<protein>
    <submittedName>
        <fullName evidence="1">Uncharacterized protein</fullName>
    </submittedName>
</protein>
<sequence>MENELQGNILGTGFTGNGFEISRNPNVSSLDGFFFKERCDRFSMALASLCTTITSDKIHLIKTTKLLRV</sequence>
<gene>
    <name evidence="1" type="ORF">P2T59_05615</name>
</gene>
<dbReference type="AlphaFoldDB" id="A0AAX3QWQ3"/>
<accession>A0AAX3QWQ3</accession>
<organism evidence="1 2">
    <name type="scientific">Parabacteroides distasonis</name>
    <dbReference type="NCBI Taxonomy" id="823"/>
    <lineage>
        <taxon>Bacteria</taxon>
        <taxon>Pseudomonadati</taxon>
        <taxon>Bacteroidota</taxon>
        <taxon>Bacteroidia</taxon>
        <taxon>Bacteroidales</taxon>
        <taxon>Tannerellaceae</taxon>
        <taxon>Parabacteroides</taxon>
    </lineage>
</organism>
<evidence type="ECO:0000313" key="1">
    <source>
        <dbReference type="EMBL" id="WET65465.1"/>
    </source>
</evidence>
<proteinExistence type="predicted"/>
<evidence type="ECO:0000313" key="2">
    <source>
        <dbReference type="Proteomes" id="UP001221009"/>
    </source>
</evidence>